<feature type="non-terminal residue" evidence="2">
    <location>
        <position position="80"/>
    </location>
</feature>
<evidence type="ECO:0000313" key="3">
    <source>
        <dbReference type="Proteomes" id="UP000838878"/>
    </source>
</evidence>
<dbReference type="AlphaFoldDB" id="A0A8J9YEC0"/>
<evidence type="ECO:0000313" key="2">
    <source>
        <dbReference type="EMBL" id="CAH0724601.1"/>
    </source>
</evidence>
<dbReference type="EMBL" id="OV170224">
    <property type="protein sequence ID" value="CAH0724601.1"/>
    <property type="molecule type" value="Genomic_DNA"/>
</dbReference>
<sequence>MKFLMKQYTANSVASFSPSSGLILGSATGGEAASAGGPRTSGAAALMTPDAGQPPRITHWRDQRLHRRHPRLPCVSATRA</sequence>
<dbReference type="Proteomes" id="UP000838878">
    <property type="component" value="Chromosome 4"/>
</dbReference>
<proteinExistence type="predicted"/>
<keyword evidence="3" id="KW-1185">Reference proteome</keyword>
<name>A0A8J9YEC0_9NEOP</name>
<accession>A0A8J9YEC0</accession>
<feature type="compositionally biased region" description="Low complexity" evidence="1">
    <location>
        <begin position="25"/>
        <end position="37"/>
    </location>
</feature>
<gene>
    <name evidence="2" type="ORF">BINO364_LOCUS10292</name>
</gene>
<protein>
    <submittedName>
        <fullName evidence="2">Uncharacterized protein</fullName>
    </submittedName>
</protein>
<evidence type="ECO:0000256" key="1">
    <source>
        <dbReference type="SAM" id="MobiDB-lite"/>
    </source>
</evidence>
<feature type="region of interest" description="Disordered" evidence="1">
    <location>
        <begin position="25"/>
        <end position="57"/>
    </location>
</feature>
<reference evidence="2" key="1">
    <citation type="submission" date="2021-12" db="EMBL/GenBank/DDBJ databases">
        <authorList>
            <person name="Martin H S."/>
        </authorList>
    </citation>
    <scope>NUCLEOTIDE SEQUENCE</scope>
</reference>
<dbReference type="OrthoDB" id="7480304at2759"/>
<organism evidence="2 3">
    <name type="scientific">Brenthis ino</name>
    <name type="common">lesser marbled fritillary</name>
    <dbReference type="NCBI Taxonomy" id="405034"/>
    <lineage>
        <taxon>Eukaryota</taxon>
        <taxon>Metazoa</taxon>
        <taxon>Ecdysozoa</taxon>
        <taxon>Arthropoda</taxon>
        <taxon>Hexapoda</taxon>
        <taxon>Insecta</taxon>
        <taxon>Pterygota</taxon>
        <taxon>Neoptera</taxon>
        <taxon>Endopterygota</taxon>
        <taxon>Lepidoptera</taxon>
        <taxon>Glossata</taxon>
        <taxon>Ditrysia</taxon>
        <taxon>Papilionoidea</taxon>
        <taxon>Nymphalidae</taxon>
        <taxon>Heliconiinae</taxon>
        <taxon>Argynnini</taxon>
        <taxon>Brenthis</taxon>
    </lineage>
</organism>